<name>A0A7W7F797_9SPHN</name>
<evidence type="ECO:0000313" key="1">
    <source>
        <dbReference type="EMBL" id="MBB4633425.1"/>
    </source>
</evidence>
<dbReference type="Proteomes" id="UP000566324">
    <property type="component" value="Unassembled WGS sequence"/>
</dbReference>
<comment type="caution">
    <text evidence="1">The sequence shown here is derived from an EMBL/GenBank/DDBJ whole genome shotgun (WGS) entry which is preliminary data.</text>
</comment>
<accession>A0A7W7F797</accession>
<gene>
    <name evidence="1" type="ORF">GGQ98_003063</name>
</gene>
<organism evidence="1 2">
    <name type="scientific">Sphingosinicella soli</name>
    <dbReference type="NCBI Taxonomy" id="333708"/>
    <lineage>
        <taxon>Bacteria</taxon>
        <taxon>Pseudomonadati</taxon>
        <taxon>Pseudomonadota</taxon>
        <taxon>Alphaproteobacteria</taxon>
        <taxon>Sphingomonadales</taxon>
        <taxon>Sphingosinicellaceae</taxon>
        <taxon>Sphingosinicella</taxon>
    </lineage>
</organism>
<evidence type="ECO:0000313" key="2">
    <source>
        <dbReference type="Proteomes" id="UP000566324"/>
    </source>
</evidence>
<keyword evidence="2" id="KW-1185">Reference proteome</keyword>
<dbReference type="EMBL" id="JACHNZ010000043">
    <property type="protein sequence ID" value="MBB4633425.1"/>
    <property type="molecule type" value="Genomic_DNA"/>
</dbReference>
<reference evidence="1 2" key="1">
    <citation type="submission" date="2020-08" db="EMBL/GenBank/DDBJ databases">
        <title>Genomic Encyclopedia of Type Strains, Phase IV (KMG-IV): sequencing the most valuable type-strain genomes for metagenomic binning, comparative biology and taxonomic classification.</title>
        <authorList>
            <person name="Goeker M."/>
        </authorList>
    </citation>
    <scope>NUCLEOTIDE SEQUENCE [LARGE SCALE GENOMIC DNA]</scope>
    <source>
        <strain evidence="1 2">DSM 17328</strain>
    </source>
</reference>
<proteinExistence type="predicted"/>
<dbReference type="AlphaFoldDB" id="A0A7W7F797"/>
<protein>
    <submittedName>
        <fullName evidence="1">Uncharacterized protein</fullName>
    </submittedName>
</protein>
<dbReference type="RefSeq" id="WP_184071016.1">
    <property type="nucleotide sequence ID" value="NZ_JACHNZ010000043.1"/>
</dbReference>
<sequence length="136" mass="14789">MSAAVRCIENVLITERRPQGSHLCAIRPEGDVMSPMHLGEAAPFCGENGTRVRWPCTAQGVGVKHPENDADVILETTDPDTIGEHLQTLGSENAGKPGVLHVRGDPVIRRWDADDGKEARRHHTTRIGVKLRAVSS</sequence>